<dbReference type="SUPFAM" id="SSF51445">
    <property type="entry name" value="(Trans)glycosidases"/>
    <property type="match status" value="1"/>
</dbReference>
<dbReference type="PANTHER" id="PTHR10357:SF213">
    <property type="entry name" value="ALPHA AMYLASE CATALYTIC REGION"/>
    <property type="match status" value="1"/>
</dbReference>
<feature type="domain" description="Glycosyl hydrolase family 13 catalytic" evidence="1">
    <location>
        <begin position="109"/>
        <end position="564"/>
    </location>
</feature>
<dbReference type="GO" id="GO:0005975">
    <property type="term" value="P:carbohydrate metabolic process"/>
    <property type="evidence" value="ECO:0007669"/>
    <property type="project" value="InterPro"/>
</dbReference>
<dbReference type="SMART" id="SM00642">
    <property type="entry name" value="Aamy"/>
    <property type="match status" value="1"/>
</dbReference>
<evidence type="ECO:0000313" key="2">
    <source>
        <dbReference type="EMBL" id="TWB36463.1"/>
    </source>
</evidence>
<dbReference type="InterPro" id="IPR017853">
    <property type="entry name" value="GH"/>
</dbReference>
<comment type="caution">
    <text evidence="2">The sequence shown here is derived from an EMBL/GenBank/DDBJ whole genome shotgun (WGS) entry which is preliminary data.</text>
</comment>
<keyword evidence="3" id="KW-1185">Reference proteome</keyword>
<organism evidence="2 3">
    <name type="scientific">Nitrospirillum amazonense</name>
    <dbReference type="NCBI Taxonomy" id="28077"/>
    <lineage>
        <taxon>Bacteria</taxon>
        <taxon>Pseudomonadati</taxon>
        <taxon>Pseudomonadota</taxon>
        <taxon>Alphaproteobacteria</taxon>
        <taxon>Rhodospirillales</taxon>
        <taxon>Azospirillaceae</taxon>
        <taxon>Nitrospirillum</taxon>
    </lineage>
</organism>
<name>A0A560GR17_9PROT</name>
<proteinExistence type="predicted"/>
<dbReference type="EMBL" id="VITR01000017">
    <property type="protein sequence ID" value="TWB36463.1"/>
    <property type="molecule type" value="Genomic_DNA"/>
</dbReference>
<dbReference type="Pfam" id="PF00128">
    <property type="entry name" value="Alpha-amylase"/>
    <property type="match status" value="1"/>
</dbReference>
<protein>
    <submittedName>
        <fullName evidence="2">Maltopentaose-forming alpha-amylase</fullName>
    </submittedName>
</protein>
<evidence type="ECO:0000313" key="3">
    <source>
        <dbReference type="Proteomes" id="UP000315751"/>
    </source>
</evidence>
<dbReference type="InterPro" id="IPR045857">
    <property type="entry name" value="O16G_dom_2"/>
</dbReference>
<dbReference type="Gene3D" id="1.10.1740.10">
    <property type="match status" value="1"/>
</dbReference>
<dbReference type="AlphaFoldDB" id="A0A560GR17"/>
<accession>A0A560GR17</accession>
<dbReference type="PANTHER" id="PTHR10357">
    <property type="entry name" value="ALPHA-AMYLASE FAMILY MEMBER"/>
    <property type="match status" value="1"/>
</dbReference>
<dbReference type="Gene3D" id="3.20.20.80">
    <property type="entry name" value="Glycosidases"/>
    <property type="match status" value="1"/>
</dbReference>
<dbReference type="Proteomes" id="UP000315751">
    <property type="component" value="Unassembled WGS sequence"/>
</dbReference>
<sequence>MGSLSWKHARQPVFLSITLGFNGMTSSPSSRTPSRAESLRQRLDRHWPTAEALLRRLYAGVPDVEDWLVRMRNVVSTAALNRPAPLAERDDRRLAEPDWFQRSNQLGYCFYVDRFAGTLAGVQARLGYLADLGVTYLHALPLLAMQAGDNDGGFAVADYRAIEPRLGRTEDLTALAQAAHGAGMALCLDVVCNHTARDHAWAQAARAGDPRYRAYYHVLESAESVAAYEATLGQVFPKTAPGNFTPEPALARDGGQAWVWTTFYPYQWDLNYANPAVFQEMLEVLLHLANQGVDVFRLDSTPFLWKAPGTACRGLPQTHWVVRAWRALLAIAAPAVLLKGEAIVDPDDVVSFFGRDDATGLPAANECHLAYNNGMMTALWLAQATGDAAPAHALLDRLAVRPRQAAWITYVRCHDDIIWDALAALIPQETLHRVSAFYAGATPGSYALGAAFQADGDGAPSTNGMAASLVGLRPEGRPGEADTDAALARLLQLYQVTLALDGLPVLYMGDEIALTNAPLAGLPAGEGRWLHRPDMDWNRAAERHDSATAAGTFHTALRRLIRVRATLDALSGIEPARPLAGLPPGILGFERVGARAVLCLANLTGQAVTVSLPTTTDAWRDAVAETAIDLTALPLGPWQTRWIVAAGPTSEVAP</sequence>
<evidence type="ECO:0000259" key="1">
    <source>
        <dbReference type="SMART" id="SM00642"/>
    </source>
</evidence>
<gene>
    <name evidence="2" type="ORF">FBZ90_11724</name>
</gene>
<dbReference type="Gene3D" id="3.90.400.10">
    <property type="entry name" value="Oligo-1,6-glucosidase, Domain 2"/>
    <property type="match status" value="1"/>
</dbReference>
<reference evidence="2 3" key="1">
    <citation type="submission" date="2019-06" db="EMBL/GenBank/DDBJ databases">
        <title>Genomic Encyclopedia of Type Strains, Phase IV (KMG-V): Genome sequencing to study the core and pangenomes of soil and plant-associated prokaryotes.</title>
        <authorList>
            <person name="Whitman W."/>
        </authorList>
    </citation>
    <scope>NUCLEOTIDE SEQUENCE [LARGE SCALE GENOMIC DNA]</scope>
    <source>
        <strain evidence="2 3">BR 11622</strain>
    </source>
</reference>
<dbReference type="InterPro" id="IPR006047">
    <property type="entry name" value="GH13_cat_dom"/>
</dbReference>